<dbReference type="GO" id="GO:0009116">
    <property type="term" value="P:nucleoside metabolic process"/>
    <property type="evidence" value="ECO:0007669"/>
    <property type="project" value="InterPro"/>
</dbReference>
<accession>A0A515CXT2</accession>
<dbReference type="Proteomes" id="UP000317572">
    <property type="component" value="Chromosome"/>
</dbReference>
<evidence type="ECO:0000313" key="3">
    <source>
        <dbReference type="Proteomes" id="UP000317572"/>
    </source>
</evidence>
<name>A0A515CXT2_SERLI</name>
<sequence>MTKKLNLVLLAACGALISPLTVAQQGVAPGPIVVQGAMPVEAERFAQRLDNPREEQIGGWRFWRGTVDGYPVVVSETLKGMSNAAAATAIAATQFRPVAIINQGTAGGHDPALKVYDIVLGKYSVSLGAFKTPKKAQGEGSDSRQWQPMDLLASKGSAGEDKNPHTIRQFPADAKLLAIAESVKGSYAQGKVVEGVIGSADVWNSELDRIRDFREKYHTSVEEMETASAAQIAAAFNIPFVGIRVLSNNITNQGKYDPQTGLACQDYVYQVVKAYIAENASR</sequence>
<dbReference type="InterPro" id="IPR035994">
    <property type="entry name" value="Nucleoside_phosphorylase_sf"/>
</dbReference>
<dbReference type="GO" id="GO:0008930">
    <property type="term" value="F:methylthioadenosine nucleosidase activity"/>
    <property type="evidence" value="ECO:0007669"/>
    <property type="project" value="TreeGrafter"/>
</dbReference>
<dbReference type="PANTHER" id="PTHR46832">
    <property type="entry name" value="5'-METHYLTHIOADENOSINE/S-ADENOSYLHOMOCYSTEINE NUCLEOSIDASE"/>
    <property type="match status" value="1"/>
</dbReference>
<organism evidence="2 3">
    <name type="scientific">Serratia liquefaciens</name>
    <dbReference type="NCBI Taxonomy" id="614"/>
    <lineage>
        <taxon>Bacteria</taxon>
        <taxon>Pseudomonadati</taxon>
        <taxon>Pseudomonadota</taxon>
        <taxon>Gammaproteobacteria</taxon>
        <taxon>Enterobacterales</taxon>
        <taxon>Yersiniaceae</taxon>
        <taxon>Serratia</taxon>
    </lineage>
</organism>
<dbReference type="Gene3D" id="3.40.50.1580">
    <property type="entry name" value="Nucleoside phosphorylase domain"/>
    <property type="match status" value="1"/>
</dbReference>
<reference evidence="2 3" key="1">
    <citation type="submission" date="2018-11" db="EMBL/GenBank/DDBJ databases">
        <title>The first complete genome of Serratia liquefaciens isolated from metalophyte plant revel distinctness adaptive mechanisms in an extreme habitat.</title>
        <authorList>
            <person name="Caneschi W.L."/>
            <person name="Sanchez A.B."/>
            <person name="Felestrino E.B."/>
            <person name="Assis R.A.B."/>
            <person name="Lemes C.G.C."/>
            <person name="Cordeiro I.F."/>
            <person name="Fonseca N.P."/>
            <person name="Villa M."/>
            <person name="Vieira I.T."/>
            <person name="Moraes L.A."/>
            <person name="Kamino L.H.Y."/>
            <person name="do Carmo F."/>
            <person name="Garcia C.M."/>
            <person name="Almeida N.F."/>
            <person name="Silva R.S."/>
            <person name="Ferro J.A."/>
            <person name="Ferro M.I.T."/>
            <person name="Varani A.M."/>
            <person name="Ferreira R.M."/>
            <person name="dos Santos V.L."/>
            <person name="Silva U.C."/>
            <person name="Setubal J.C."/>
            <person name="Moreira L.M."/>
        </authorList>
    </citation>
    <scope>NUCLEOTIDE SEQUENCE [LARGE SCALE GENOMIC DNA]</scope>
    <source>
        <strain evidence="2 3">FG3</strain>
    </source>
</reference>
<dbReference type="InterPro" id="IPR000845">
    <property type="entry name" value="Nucleoside_phosphorylase_d"/>
</dbReference>
<protein>
    <submittedName>
        <fullName evidence="2">5'-methylthioadenosine nucleosidase</fullName>
    </submittedName>
</protein>
<gene>
    <name evidence="2" type="ORF">EGO53_14735</name>
</gene>
<feature type="domain" description="Nucleoside phosphorylase" evidence="1">
    <location>
        <begin position="31"/>
        <end position="252"/>
    </location>
</feature>
<dbReference type="GO" id="GO:0019284">
    <property type="term" value="P:L-methionine salvage from S-adenosylmethionine"/>
    <property type="evidence" value="ECO:0007669"/>
    <property type="project" value="TreeGrafter"/>
</dbReference>
<dbReference type="CDD" id="cd09008">
    <property type="entry name" value="MTAN"/>
    <property type="match status" value="1"/>
</dbReference>
<evidence type="ECO:0000259" key="1">
    <source>
        <dbReference type="Pfam" id="PF01048"/>
    </source>
</evidence>
<dbReference type="GO" id="GO:0005829">
    <property type="term" value="C:cytosol"/>
    <property type="evidence" value="ECO:0007669"/>
    <property type="project" value="TreeGrafter"/>
</dbReference>
<dbReference type="RefSeq" id="WP_129940208.1">
    <property type="nucleotide sequence ID" value="NZ_CAMFKG010000001.1"/>
</dbReference>
<dbReference type="SUPFAM" id="SSF53167">
    <property type="entry name" value="Purine and uridine phosphorylases"/>
    <property type="match status" value="1"/>
</dbReference>
<dbReference type="GO" id="GO:0008782">
    <property type="term" value="F:adenosylhomocysteine nucleosidase activity"/>
    <property type="evidence" value="ECO:0007669"/>
    <property type="project" value="TreeGrafter"/>
</dbReference>
<proteinExistence type="predicted"/>
<dbReference type="Pfam" id="PF01048">
    <property type="entry name" value="PNP_UDP_1"/>
    <property type="match status" value="1"/>
</dbReference>
<dbReference type="PANTHER" id="PTHR46832:SF1">
    <property type="entry name" value="5'-METHYLTHIOADENOSINE_S-ADENOSYLHOMOCYSTEINE NUCLEOSIDASE"/>
    <property type="match status" value="1"/>
</dbReference>
<dbReference type="AlphaFoldDB" id="A0A515CXT2"/>
<evidence type="ECO:0000313" key="2">
    <source>
        <dbReference type="EMBL" id="QDL32977.1"/>
    </source>
</evidence>
<dbReference type="EMBL" id="CP033893">
    <property type="protein sequence ID" value="QDL32977.1"/>
    <property type="molecule type" value="Genomic_DNA"/>
</dbReference>
<dbReference type="STRING" id="614.XJ20_15555"/>